<organism evidence="3 4">
    <name type="scientific">Capsella rubella</name>
    <dbReference type="NCBI Taxonomy" id="81985"/>
    <lineage>
        <taxon>Eukaryota</taxon>
        <taxon>Viridiplantae</taxon>
        <taxon>Streptophyta</taxon>
        <taxon>Embryophyta</taxon>
        <taxon>Tracheophyta</taxon>
        <taxon>Spermatophyta</taxon>
        <taxon>Magnoliopsida</taxon>
        <taxon>eudicotyledons</taxon>
        <taxon>Gunneridae</taxon>
        <taxon>Pentapetalae</taxon>
        <taxon>rosids</taxon>
        <taxon>malvids</taxon>
        <taxon>Brassicales</taxon>
        <taxon>Brassicaceae</taxon>
        <taxon>Camelineae</taxon>
        <taxon>Capsella</taxon>
    </lineage>
</organism>
<dbReference type="PANTHER" id="PTHR35046:SF18">
    <property type="entry name" value="RNA-DIRECTED DNA POLYMERASE"/>
    <property type="match status" value="1"/>
</dbReference>
<evidence type="ECO:0000313" key="3">
    <source>
        <dbReference type="EMBL" id="EOA32275.1"/>
    </source>
</evidence>
<dbReference type="Proteomes" id="UP000029121">
    <property type="component" value="Unassembled WGS sequence"/>
</dbReference>
<feature type="domain" description="Retrotransposon gag" evidence="2">
    <location>
        <begin position="107"/>
        <end position="203"/>
    </location>
</feature>
<dbReference type="PANTHER" id="PTHR35046">
    <property type="entry name" value="ZINC KNUCKLE (CCHC-TYPE) FAMILY PROTEIN"/>
    <property type="match status" value="1"/>
</dbReference>
<sequence>MPPNPDAPIVKPPDDTINWREFHDALLESQRSIQRSLAALVDAIQPDRVATNPQLAGVAALPFSRIVLDIPEFHGGISGDSLLDWFVTVDELLDFKSVPDNRRVSLVAPKFRGHAASWWQQTKLTRARNWKAPIQTWDKLKKQLRKTFMPHNFDRTMYNILQNLKQDSRSVDEYAEEFYVLLTRTEVADSQFQLVSCFIGGLRSQLQSLLAQFDPTSLSEAHRRAASFEQQHRSASWNTPASRPRPIEQHNSTSASQPRDSKDQTKQEPKFGFREDENGMKRSTRNALKFFSCGEPGHRQNAYTGDPQDDVYDSTKELDDDHHKDNHAIFGDKGVSLVSRQTCIAPPLPHDNWLRYKIFKSTCTIHDRVCTFIIDSGSSRNVISEMAVHKLELTAEPHPRPYSLTWLHEDVDLRVTHRSLVSFSIGPYYKDRFYFDIAPMDISHLVLGRPWELDRKNFHDGEKNTYSFTWETHKITLLSSTAR</sequence>
<dbReference type="Pfam" id="PF13650">
    <property type="entry name" value="Asp_protease_2"/>
    <property type="match status" value="1"/>
</dbReference>
<dbReference type="Gene3D" id="2.40.70.10">
    <property type="entry name" value="Acid Proteases"/>
    <property type="match status" value="1"/>
</dbReference>
<dbReference type="InterPro" id="IPR005162">
    <property type="entry name" value="Retrotrans_gag_dom"/>
</dbReference>
<proteinExistence type="predicted"/>
<evidence type="ECO:0000256" key="1">
    <source>
        <dbReference type="SAM" id="MobiDB-lite"/>
    </source>
</evidence>
<accession>R0I2W6</accession>
<dbReference type="Pfam" id="PF03732">
    <property type="entry name" value="Retrotrans_gag"/>
    <property type="match status" value="1"/>
</dbReference>
<protein>
    <recommendedName>
        <fullName evidence="2">Retrotransposon gag domain-containing protein</fullName>
    </recommendedName>
</protein>
<dbReference type="InterPro" id="IPR021109">
    <property type="entry name" value="Peptidase_aspartic_dom_sf"/>
</dbReference>
<reference evidence="4" key="1">
    <citation type="journal article" date="2013" name="Nat. Genet.">
        <title>The Capsella rubella genome and the genomic consequences of rapid mating system evolution.</title>
        <authorList>
            <person name="Slotte T."/>
            <person name="Hazzouri K.M."/>
            <person name="Agren J.A."/>
            <person name="Koenig D."/>
            <person name="Maumus F."/>
            <person name="Guo Y.L."/>
            <person name="Steige K."/>
            <person name="Platts A.E."/>
            <person name="Escobar J.S."/>
            <person name="Newman L.K."/>
            <person name="Wang W."/>
            <person name="Mandakova T."/>
            <person name="Vello E."/>
            <person name="Smith L.M."/>
            <person name="Henz S.R."/>
            <person name="Steffen J."/>
            <person name="Takuno S."/>
            <person name="Brandvain Y."/>
            <person name="Coop G."/>
            <person name="Andolfatto P."/>
            <person name="Hu T.T."/>
            <person name="Blanchette M."/>
            <person name="Clark R.M."/>
            <person name="Quesneville H."/>
            <person name="Nordborg M."/>
            <person name="Gaut B.S."/>
            <person name="Lysak M.A."/>
            <person name="Jenkins J."/>
            <person name="Grimwood J."/>
            <person name="Chapman J."/>
            <person name="Prochnik S."/>
            <person name="Shu S."/>
            <person name="Rokhsar D."/>
            <person name="Schmutz J."/>
            <person name="Weigel D."/>
            <person name="Wright S.I."/>
        </authorList>
    </citation>
    <scope>NUCLEOTIDE SEQUENCE [LARGE SCALE GENOMIC DNA]</scope>
    <source>
        <strain evidence="4">cv. Monte Gargano</strain>
    </source>
</reference>
<dbReference type="CDD" id="cd00303">
    <property type="entry name" value="retropepsin_like"/>
    <property type="match status" value="1"/>
</dbReference>
<dbReference type="EMBL" id="KB870807">
    <property type="protein sequence ID" value="EOA32275.1"/>
    <property type="molecule type" value="Genomic_DNA"/>
</dbReference>
<name>R0I2W6_9BRAS</name>
<dbReference type="eggNOG" id="KOG0017">
    <property type="taxonomic scope" value="Eukaryota"/>
</dbReference>
<feature type="region of interest" description="Disordered" evidence="1">
    <location>
        <begin position="222"/>
        <end position="279"/>
    </location>
</feature>
<gene>
    <name evidence="3" type="ORF">CARUB_v10015536mg</name>
</gene>
<keyword evidence="4" id="KW-1185">Reference proteome</keyword>
<feature type="compositionally biased region" description="Polar residues" evidence="1">
    <location>
        <begin position="249"/>
        <end position="258"/>
    </location>
</feature>
<evidence type="ECO:0000259" key="2">
    <source>
        <dbReference type="Pfam" id="PF03732"/>
    </source>
</evidence>
<dbReference type="AlphaFoldDB" id="R0I2W6"/>
<evidence type="ECO:0000313" key="4">
    <source>
        <dbReference type="Proteomes" id="UP000029121"/>
    </source>
</evidence>
<feature type="compositionally biased region" description="Basic and acidic residues" evidence="1">
    <location>
        <begin position="259"/>
        <end position="279"/>
    </location>
</feature>